<dbReference type="PROSITE" id="PS50157">
    <property type="entry name" value="ZINC_FINGER_C2H2_2"/>
    <property type="match status" value="2"/>
</dbReference>
<evidence type="ECO:0000313" key="11">
    <source>
        <dbReference type="Proteomes" id="UP001142055"/>
    </source>
</evidence>
<dbReference type="InterPro" id="IPR013087">
    <property type="entry name" value="Znf_C2H2_type"/>
</dbReference>
<feature type="domain" description="C2H2-type" evidence="9">
    <location>
        <begin position="172"/>
        <end position="201"/>
    </location>
</feature>
<evidence type="ECO:0000256" key="5">
    <source>
        <dbReference type="ARBA" id="ARBA00023015"/>
    </source>
</evidence>
<dbReference type="PROSITE" id="PS00028">
    <property type="entry name" value="ZINC_FINGER_C2H2_1"/>
    <property type="match status" value="2"/>
</dbReference>
<evidence type="ECO:0000256" key="4">
    <source>
        <dbReference type="ARBA" id="ARBA00022833"/>
    </source>
</evidence>
<feature type="domain" description="C2H2-type" evidence="9">
    <location>
        <begin position="82"/>
        <end position="107"/>
    </location>
</feature>
<proteinExistence type="predicted"/>
<dbReference type="SUPFAM" id="SSF57667">
    <property type="entry name" value="beta-beta-alpha zinc fingers"/>
    <property type="match status" value="1"/>
</dbReference>
<dbReference type="PANTHER" id="PTHR46179:SF13">
    <property type="entry name" value="C2H2-TYPE DOMAIN-CONTAINING PROTEIN"/>
    <property type="match status" value="1"/>
</dbReference>
<keyword evidence="5" id="KW-0805">Transcription regulation</keyword>
<reference evidence="10" key="1">
    <citation type="submission" date="2022-12" db="EMBL/GenBank/DDBJ databases">
        <title>Genome assemblies of Blomia tropicalis.</title>
        <authorList>
            <person name="Cui Y."/>
        </authorList>
    </citation>
    <scope>NUCLEOTIDE SEQUENCE</scope>
    <source>
        <tissue evidence="10">Adult mites</tissue>
    </source>
</reference>
<dbReference type="Gene3D" id="3.30.160.60">
    <property type="entry name" value="Classic Zinc Finger"/>
    <property type="match status" value="1"/>
</dbReference>
<evidence type="ECO:0000256" key="3">
    <source>
        <dbReference type="ARBA" id="ARBA00022771"/>
    </source>
</evidence>
<gene>
    <name evidence="10" type="ORF">RDWZM_006188</name>
</gene>
<dbReference type="InterPro" id="IPR051061">
    <property type="entry name" value="Zinc_finger_trans_reg"/>
</dbReference>
<dbReference type="GO" id="GO:0006357">
    <property type="term" value="P:regulation of transcription by RNA polymerase II"/>
    <property type="evidence" value="ECO:0007669"/>
    <property type="project" value="TreeGrafter"/>
</dbReference>
<evidence type="ECO:0000256" key="7">
    <source>
        <dbReference type="ARBA" id="ARBA00023242"/>
    </source>
</evidence>
<name>A0A9Q0RP40_BLOTA</name>
<evidence type="ECO:0000256" key="6">
    <source>
        <dbReference type="ARBA" id="ARBA00023163"/>
    </source>
</evidence>
<keyword evidence="6" id="KW-0804">Transcription</keyword>
<dbReference type="EMBL" id="JAPWDV010000002">
    <property type="protein sequence ID" value="KAJ6220376.1"/>
    <property type="molecule type" value="Genomic_DNA"/>
</dbReference>
<dbReference type="GO" id="GO:0005634">
    <property type="term" value="C:nucleus"/>
    <property type="evidence" value="ECO:0007669"/>
    <property type="project" value="UniProtKB-SubCell"/>
</dbReference>
<dbReference type="Pfam" id="PF00096">
    <property type="entry name" value="zf-C2H2"/>
    <property type="match status" value="2"/>
</dbReference>
<comment type="subcellular location">
    <subcellularLocation>
        <location evidence="1">Nucleus</location>
    </subcellularLocation>
</comment>
<comment type="caution">
    <text evidence="10">The sequence shown here is derived from an EMBL/GenBank/DDBJ whole genome shotgun (WGS) entry which is preliminary data.</text>
</comment>
<keyword evidence="2" id="KW-0479">Metal-binding</keyword>
<evidence type="ECO:0000256" key="8">
    <source>
        <dbReference type="PROSITE-ProRule" id="PRU00042"/>
    </source>
</evidence>
<evidence type="ECO:0000256" key="1">
    <source>
        <dbReference type="ARBA" id="ARBA00004123"/>
    </source>
</evidence>
<keyword evidence="7" id="KW-0539">Nucleus</keyword>
<evidence type="ECO:0000259" key="9">
    <source>
        <dbReference type="PROSITE" id="PS50157"/>
    </source>
</evidence>
<dbReference type="AlphaFoldDB" id="A0A9Q0RP40"/>
<evidence type="ECO:0000256" key="2">
    <source>
        <dbReference type="ARBA" id="ARBA00022723"/>
    </source>
</evidence>
<dbReference type="PANTHER" id="PTHR46179">
    <property type="entry name" value="ZINC FINGER PROTEIN"/>
    <property type="match status" value="1"/>
</dbReference>
<accession>A0A9Q0RP40</accession>
<dbReference type="InterPro" id="IPR036236">
    <property type="entry name" value="Znf_C2H2_sf"/>
</dbReference>
<protein>
    <recommendedName>
        <fullName evidence="9">C2H2-type domain-containing protein</fullName>
    </recommendedName>
</protein>
<dbReference type="SMART" id="SM00355">
    <property type="entry name" value="ZnF_C2H2"/>
    <property type="match status" value="5"/>
</dbReference>
<evidence type="ECO:0000313" key="10">
    <source>
        <dbReference type="EMBL" id="KAJ6220376.1"/>
    </source>
</evidence>
<keyword evidence="11" id="KW-1185">Reference proteome</keyword>
<keyword evidence="3 8" id="KW-0863">Zinc-finger</keyword>
<sequence length="272" mass="32522">MSTIDNISRALINVCNEMAIILNDKLKNQVKIQCKNDDEPLDLSVNKNDTNTNSDLQPIKVEPIKKRTKTKHLEKCFDTLNIKCMEMYCDETFTEKEQMLKHMMKVHRIRFHRCLQRNCTKSYNTTQYSLLYRHVHWTHHQGMFQCRNMDCKFIGSTRGQMYAHSKQDHNLYGCDDPNCEQTFRQMGNLRRHQRKHLRVKPYGCLWTNCQYRTEFRSTAINHIRTNHLKLPRTVHEQKRMNIRCDIDPRQYLTIDGEQLKLSRKMSTIIPIS</sequence>
<keyword evidence="4" id="KW-0862">Zinc</keyword>
<dbReference type="GO" id="GO:0008270">
    <property type="term" value="F:zinc ion binding"/>
    <property type="evidence" value="ECO:0007669"/>
    <property type="project" value="UniProtKB-KW"/>
</dbReference>
<dbReference type="Proteomes" id="UP001142055">
    <property type="component" value="Chromosome 2"/>
</dbReference>
<organism evidence="10 11">
    <name type="scientific">Blomia tropicalis</name>
    <name type="common">Mite</name>
    <dbReference type="NCBI Taxonomy" id="40697"/>
    <lineage>
        <taxon>Eukaryota</taxon>
        <taxon>Metazoa</taxon>
        <taxon>Ecdysozoa</taxon>
        <taxon>Arthropoda</taxon>
        <taxon>Chelicerata</taxon>
        <taxon>Arachnida</taxon>
        <taxon>Acari</taxon>
        <taxon>Acariformes</taxon>
        <taxon>Sarcoptiformes</taxon>
        <taxon>Astigmata</taxon>
        <taxon>Glycyphagoidea</taxon>
        <taxon>Echimyopodidae</taxon>
        <taxon>Blomia</taxon>
    </lineage>
</organism>